<reference evidence="2" key="2">
    <citation type="submission" date="2023-04" db="EMBL/GenBank/DDBJ databases">
        <authorList>
            <person name="Sun J.-Q."/>
        </authorList>
    </citation>
    <scope>NUCLEOTIDE SEQUENCE</scope>
    <source>
        <strain evidence="2">CC-YY355</strain>
    </source>
</reference>
<dbReference type="PANTHER" id="PTHR10587">
    <property type="entry name" value="GLYCOSYL TRANSFERASE-RELATED"/>
    <property type="match status" value="1"/>
</dbReference>
<dbReference type="Gene3D" id="3.20.20.370">
    <property type="entry name" value="Glycoside hydrolase/deacetylase"/>
    <property type="match status" value="1"/>
</dbReference>
<dbReference type="SUPFAM" id="SSF88713">
    <property type="entry name" value="Glycoside hydrolase/deacetylase"/>
    <property type="match status" value="1"/>
</dbReference>
<feature type="domain" description="NodB homology" evidence="1">
    <location>
        <begin position="32"/>
        <end position="210"/>
    </location>
</feature>
<reference evidence="2" key="1">
    <citation type="journal article" date="2007" name="Int. J. Syst. Evol. Microbiol.">
        <title>Luteimonas composti sp. nov., a moderately thermophilic bacterium isolated from food waste.</title>
        <authorList>
            <person name="Young C.C."/>
            <person name="Kampfer P."/>
            <person name="Chen W.M."/>
            <person name="Yen W.S."/>
            <person name="Arun A.B."/>
            <person name="Lai W.A."/>
            <person name="Shen F.T."/>
            <person name="Rekha P.D."/>
            <person name="Lin K.Y."/>
            <person name="Chou J.H."/>
        </authorList>
    </citation>
    <scope>NUCLEOTIDE SEQUENCE</scope>
    <source>
        <strain evidence="2">CC-YY355</strain>
    </source>
</reference>
<dbReference type="PROSITE" id="PS51677">
    <property type="entry name" value="NODB"/>
    <property type="match status" value="1"/>
</dbReference>
<keyword evidence="2" id="KW-0378">Hydrolase</keyword>
<dbReference type="GO" id="GO:0016787">
    <property type="term" value="F:hydrolase activity"/>
    <property type="evidence" value="ECO:0007669"/>
    <property type="project" value="UniProtKB-KW"/>
</dbReference>
<dbReference type="InterPro" id="IPR011330">
    <property type="entry name" value="Glyco_hydro/deAcase_b/a-brl"/>
</dbReference>
<organism evidence="2 3">
    <name type="scientific">Luteimonas composti</name>
    <dbReference type="NCBI Taxonomy" id="398257"/>
    <lineage>
        <taxon>Bacteria</taxon>
        <taxon>Pseudomonadati</taxon>
        <taxon>Pseudomonadota</taxon>
        <taxon>Gammaproteobacteria</taxon>
        <taxon>Lysobacterales</taxon>
        <taxon>Lysobacteraceae</taxon>
        <taxon>Luteimonas</taxon>
    </lineage>
</organism>
<dbReference type="RefSeq" id="WP_280943488.1">
    <property type="nucleotide sequence ID" value="NZ_JARYGX010000025.1"/>
</dbReference>
<accession>A0ABT6MW39</accession>
<dbReference type="Proteomes" id="UP001160550">
    <property type="component" value="Unassembled WGS sequence"/>
</dbReference>
<dbReference type="CDD" id="cd10917">
    <property type="entry name" value="CE4_NodB_like_6s_7s"/>
    <property type="match status" value="1"/>
</dbReference>
<evidence type="ECO:0000313" key="2">
    <source>
        <dbReference type="EMBL" id="MDH7454273.1"/>
    </source>
</evidence>
<dbReference type="EC" id="3.-.-.-" evidence="2"/>
<dbReference type="EMBL" id="JARYGX010000025">
    <property type="protein sequence ID" value="MDH7454273.1"/>
    <property type="molecule type" value="Genomic_DNA"/>
</dbReference>
<protein>
    <submittedName>
        <fullName evidence="2">Polysaccharide deacetylase family protein</fullName>
        <ecNumber evidence="2">3.-.-.-</ecNumber>
    </submittedName>
</protein>
<proteinExistence type="predicted"/>
<dbReference type="Pfam" id="PF01522">
    <property type="entry name" value="Polysacc_deac_1"/>
    <property type="match status" value="1"/>
</dbReference>
<dbReference type="InterPro" id="IPR002509">
    <property type="entry name" value="NODB_dom"/>
</dbReference>
<keyword evidence="3" id="KW-1185">Reference proteome</keyword>
<evidence type="ECO:0000313" key="3">
    <source>
        <dbReference type="Proteomes" id="UP001160550"/>
    </source>
</evidence>
<sequence length="217" mass="24321">MTRPIQPRSRKGRLLGLLPARWVTTRVRTREKVLYLSFDDGPHPEFTPPVLDLLAAHGATATFFLIGARIGEYPELTRRIVAEGHALGNHSWSHPRMVDLPLEAQLEEIARTDQALSAYSGRGRHPFRPPCGALPANLLLHFARTGRTIAFWSYDSHDYELLLVPELLPQIEADPPRAGDTILMHDDTAATVELLSRLLPQWRAQGYEVRAMPEGLG</sequence>
<evidence type="ECO:0000259" key="1">
    <source>
        <dbReference type="PROSITE" id="PS51677"/>
    </source>
</evidence>
<dbReference type="InterPro" id="IPR050248">
    <property type="entry name" value="Polysacc_deacetylase_ArnD"/>
</dbReference>
<comment type="caution">
    <text evidence="2">The sequence shown here is derived from an EMBL/GenBank/DDBJ whole genome shotgun (WGS) entry which is preliminary data.</text>
</comment>
<name>A0ABT6MW39_9GAMM</name>
<gene>
    <name evidence="2" type="ORF">QF205_14520</name>
</gene>